<dbReference type="EMBL" id="FRAB01000001">
    <property type="protein sequence ID" value="SHJ40051.1"/>
    <property type="molecule type" value="Genomic_DNA"/>
</dbReference>
<protein>
    <submittedName>
        <fullName evidence="2">MTH538 TIR-like domain</fullName>
    </submittedName>
</protein>
<evidence type="ECO:0000313" key="3">
    <source>
        <dbReference type="Proteomes" id="UP000184395"/>
    </source>
</evidence>
<dbReference type="Gene3D" id="3.40.50.9200">
    <property type="entry name" value="Hypothetical protein MTH538"/>
    <property type="match status" value="1"/>
</dbReference>
<evidence type="ECO:0000259" key="1">
    <source>
        <dbReference type="Pfam" id="PF08937"/>
    </source>
</evidence>
<dbReference type="STRING" id="169427.SAMN05192548_1001309"/>
<gene>
    <name evidence="2" type="ORF">SAMN05192548_1001309</name>
</gene>
<dbReference type="AlphaFoldDB" id="A0A1M6J039"/>
<proteinExistence type="predicted"/>
<reference evidence="2 3" key="1">
    <citation type="submission" date="2016-11" db="EMBL/GenBank/DDBJ databases">
        <authorList>
            <person name="Jaros S."/>
            <person name="Januszkiewicz K."/>
            <person name="Wedrychowicz H."/>
        </authorList>
    </citation>
    <scope>NUCLEOTIDE SEQUENCE [LARGE SCALE GENOMIC DNA]</scope>
    <source>
        <strain evidence="2 3">LMG 20594</strain>
    </source>
</reference>
<evidence type="ECO:0000313" key="2">
    <source>
        <dbReference type="EMBL" id="SHJ40051.1"/>
    </source>
</evidence>
<feature type="domain" description="Thoeris protein ThsB TIR-like" evidence="1">
    <location>
        <begin position="18"/>
        <end position="114"/>
    </location>
</feature>
<organism evidence="2 3">
    <name type="scientific">Paraburkholderia terricola</name>
    <dbReference type="NCBI Taxonomy" id="169427"/>
    <lineage>
        <taxon>Bacteria</taxon>
        <taxon>Pseudomonadati</taxon>
        <taxon>Pseudomonadota</taxon>
        <taxon>Betaproteobacteria</taxon>
        <taxon>Burkholderiales</taxon>
        <taxon>Burkholderiaceae</taxon>
        <taxon>Paraburkholderia</taxon>
    </lineage>
</organism>
<sequence length="165" mass="18584">MFVIRLRGREVAEQRNVFISHVHEDDAGLQKFKDLLAPKGVDVRDSSIHTGKFNNATDEHYIKTQILAPAINWAGVFVCYVSPLTKDSEWVNWEIEYAAKQGKRIVGVWEHGEKECDLPEALKQYADAMVGWNGDAIIDAINGKDTWEKPDGGPCDPVPLKRHPC</sequence>
<dbReference type="InterPro" id="IPR036490">
    <property type="entry name" value="ThsB_TIR-like_sf"/>
</dbReference>
<dbReference type="Pfam" id="PF08937">
    <property type="entry name" value="ThsB_TIR"/>
    <property type="match status" value="1"/>
</dbReference>
<accession>A0A1M6J039</accession>
<dbReference type="Proteomes" id="UP000184395">
    <property type="component" value="Unassembled WGS sequence"/>
</dbReference>
<name>A0A1M6J039_9BURK</name>
<dbReference type="InterPro" id="IPR015032">
    <property type="entry name" value="ThsB__TIR-like_domain"/>
</dbReference>
<dbReference type="SUPFAM" id="SSF52206">
    <property type="entry name" value="Hypothetical protein MTH538"/>
    <property type="match status" value="1"/>
</dbReference>